<feature type="domain" description="FAD-binding" evidence="13">
    <location>
        <begin position="6"/>
        <end position="356"/>
    </location>
</feature>
<dbReference type="GO" id="GO:0043420">
    <property type="term" value="P:anthranilate metabolic process"/>
    <property type="evidence" value="ECO:0007669"/>
    <property type="project" value="UniProtKB-UniRule"/>
</dbReference>
<keyword evidence="9 11" id="KW-0496">Mitochondrion</keyword>
<dbReference type="InterPro" id="IPR027545">
    <property type="entry name" value="Kynurenine_monooxygenase"/>
</dbReference>
<evidence type="ECO:0000256" key="3">
    <source>
        <dbReference type="ARBA" id="ARBA00022642"/>
    </source>
</evidence>
<dbReference type="HAMAP" id="MF_01971">
    <property type="entry name" value="Kynurenine_monooxygenase"/>
    <property type="match status" value="1"/>
</dbReference>
<evidence type="ECO:0000256" key="5">
    <source>
        <dbReference type="ARBA" id="ARBA00022827"/>
    </source>
</evidence>
<dbReference type="GO" id="GO:0034354">
    <property type="term" value="P:'de novo' NAD+ biosynthetic process from L-tryptophan"/>
    <property type="evidence" value="ECO:0007669"/>
    <property type="project" value="UniProtKB-UniRule"/>
</dbReference>
<dbReference type="GO" id="GO:0070189">
    <property type="term" value="P:kynurenine metabolic process"/>
    <property type="evidence" value="ECO:0007669"/>
    <property type="project" value="TreeGrafter"/>
</dbReference>
<dbReference type="FunFam" id="3.50.50.60:FF:000129">
    <property type="entry name" value="Kynurenine 3-monooxygenase"/>
    <property type="match status" value="1"/>
</dbReference>
<evidence type="ECO:0000313" key="15">
    <source>
        <dbReference type="Proteomes" id="UP000033483"/>
    </source>
</evidence>
<feature type="transmembrane region" description="Helical" evidence="12">
    <location>
        <begin position="464"/>
        <end position="485"/>
    </location>
</feature>
<dbReference type="GO" id="GO:0005741">
    <property type="term" value="C:mitochondrial outer membrane"/>
    <property type="evidence" value="ECO:0007669"/>
    <property type="project" value="UniProtKB-SubCell"/>
</dbReference>
<keyword evidence="4 11" id="KW-1000">Mitochondrion outer membrane</keyword>
<dbReference type="PANTHER" id="PTHR46028:SF2">
    <property type="entry name" value="KYNURENINE 3-MONOOXYGENASE"/>
    <property type="match status" value="1"/>
</dbReference>
<comment type="function">
    <text evidence="11">Catalyzes the hydroxylation of L-kynurenine (L-Kyn) to form 3-hydroxy-L-kynurenine (L-3OHKyn). Required for synthesis of quinolinic acid.</text>
</comment>
<dbReference type="Pfam" id="PF01494">
    <property type="entry name" value="FAD_binding_3"/>
    <property type="match status" value="1"/>
</dbReference>
<evidence type="ECO:0000256" key="9">
    <source>
        <dbReference type="ARBA" id="ARBA00023128"/>
    </source>
</evidence>
<evidence type="ECO:0000256" key="1">
    <source>
        <dbReference type="ARBA" id="ARBA00001974"/>
    </source>
</evidence>
<comment type="pathway">
    <text evidence="11">Cofactor biosynthesis; NAD(+) biosynthesis; quinolinate from L-kynurenine: step 1/3.</text>
</comment>
<dbReference type="Gene3D" id="3.50.50.60">
    <property type="entry name" value="FAD/NAD(P)-binding domain"/>
    <property type="match status" value="1"/>
</dbReference>
<comment type="subcellular location">
    <subcellularLocation>
        <location evidence="11">Mitochondrion outer membrane</location>
    </subcellularLocation>
</comment>
<keyword evidence="6 11" id="KW-0521">NADP</keyword>
<dbReference type="UniPathway" id="UPA00253">
    <property type="reaction ID" value="UER00328"/>
</dbReference>
<evidence type="ECO:0000259" key="13">
    <source>
        <dbReference type="Pfam" id="PF01494"/>
    </source>
</evidence>
<dbReference type="InterPro" id="IPR002938">
    <property type="entry name" value="FAD-bd"/>
</dbReference>
<evidence type="ECO:0000256" key="10">
    <source>
        <dbReference type="ARBA" id="ARBA00047818"/>
    </source>
</evidence>
<comment type="cofactor">
    <cofactor evidence="1 11">
        <name>FAD</name>
        <dbReference type="ChEBI" id="CHEBI:57692"/>
    </cofactor>
</comment>
<keyword evidence="2 11" id="KW-0285">Flavoprotein</keyword>
<keyword evidence="11 12" id="KW-0472">Membrane</keyword>
<organism evidence="14 15">
    <name type="scientific">Thielaviopsis punctulata</name>
    <dbReference type="NCBI Taxonomy" id="72032"/>
    <lineage>
        <taxon>Eukaryota</taxon>
        <taxon>Fungi</taxon>
        <taxon>Dikarya</taxon>
        <taxon>Ascomycota</taxon>
        <taxon>Pezizomycotina</taxon>
        <taxon>Sordariomycetes</taxon>
        <taxon>Hypocreomycetidae</taxon>
        <taxon>Microascales</taxon>
        <taxon>Ceratocystidaceae</taxon>
        <taxon>Thielaviopsis</taxon>
    </lineage>
</organism>
<proteinExistence type="inferred from homology"/>
<dbReference type="EC" id="1.14.13.9" evidence="11"/>
<dbReference type="PANTHER" id="PTHR46028">
    <property type="entry name" value="KYNURENINE 3-MONOOXYGENASE"/>
    <property type="match status" value="1"/>
</dbReference>
<gene>
    <name evidence="11" type="primary">BNA4</name>
    <name evidence="14" type="ORF">TD95_003160</name>
</gene>
<evidence type="ECO:0000256" key="6">
    <source>
        <dbReference type="ARBA" id="ARBA00022857"/>
    </source>
</evidence>
<sequence>MANTQKTVIIGAGPVGSLAALYAARRGHEVEVYELRPDLRDPKTVPLNFTRSINLAVSERGINAMRNSGFPALLDDVFSSTLPMRGRMIHGRQPDGSFYEEAQDYDPFGRTIFSMDRTILNKTLLDTLEAQPNVKIFFNHKLTGADFRKNQAWFEVTNQSTPDERPREIQISFDFLIGADGAHSATRYHLMKFTRMNYQQEYIDTLWCEFRIDPVEPTPADSENKSKFAISEKHLHIWPGKDFMFIAIPSDDCSFVCTLFLPSAEFARLEAEPKILPDFFDCHFPGVTELIHPDKLVESFINNPHLPLISIKAKPYHYGSSAVIIGDAAHAMVPFYAQGLNCGMEDVRILFSTLDKHAGMAEDNSPDGTADISALRVDQREAALEEYTKVRVPDAHIVNELALQNYVEMRASVLSRTYLLRKWLEEKISVYLPALGWKTRYMRVSFGNERYSEVVTKTAHQGRVISRVLSAVIASPLLVGAVMFWGKKYRGSTSVVSEVFGFVKGLVAA</sequence>
<dbReference type="Proteomes" id="UP000033483">
    <property type="component" value="Unassembled WGS sequence"/>
</dbReference>
<dbReference type="SUPFAM" id="SSF51905">
    <property type="entry name" value="FAD/NAD(P)-binding domain"/>
    <property type="match status" value="1"/>
</dbReference>
<accession>A0A0F4ZAA9</accession>
<dbReference type="EMBL" id="LAEV01001981">
    <property type="protein sequence ID" value="KKA26788.1"/>
    <property type="molecule type" value="Genomic_DNA"/>
</dbReference>
<comment type="catalytic activity">
    <reaction evidence="10 11">
        <text>L-kynurenine + NADPH + O2 + H(+) = 3-hydroxy-L-kynurenine + NADP(+) + H2O</text>
        <dbReference type="Rhea" id="RHEA:20545"/>
        <dbReference type="ChEBI" id="CHEBI:15377"/>
        <dbReference type="ChEBI" id="CHEBI:15378"/>
        <dbReference type="ChEBI" id="CHEBI:15379"/>
        <dbReference type="ChEBI" id="CHEBI:57783"/>
        <dbReference type="ChEBI" id="CHEBI:57959"/>
        <dbReference type="ChEBI" id="CHEBI:58125"/>
        <dbReference type="ChEBI" id="CHEBI:58349"/>
        <dbReference type="EC" id="1.14.13.9"/>
    </reaction>
</comment>
<comment type="caution">
    <text evidence="14">The sequence shown here is derived from an EMBL/GenBank/DDBJ whole genome shotgun (WGS) entry which is preliminary data.</text>
</comment>
<dbReference type="OrthoDB" id="10053569at2759"/>
<evidence type="ECO:0000256" key="11">
    <source>
        <dbReference type="HAMAP-Rule" id="MF_03018"/>
    </source>
</evidence>
<keyword evidence="5 11" id="KW-0274">FAD</keyword>
<dbReference type="GO" id="GO:0006569">
    <property type="term" value="P:L-tryptophan catabolic process"/>
    <property type="evidence" value="ECO:0007669"/>
    <property type="project" value="UniProtKB-UniRule"/>
</dbReference>
<dbReference type="AlphaFoldDB" id="A0A0F4ZAA9"/>
<protein>
    <recommendedName>
        <fullName evidence="11">Kynurenine 3-monooxygenase</fullName>
        <ecNumber evidence="11">1.14.13.9</ecNumber>
    </recommendedName>
    <alternativeName>
        <fullName evidence="11">Biosynthesis of nicotinic acid protein 4</fullName>
    </alternativeName>
    <alternativeName>
        <fullName evidence="11">Kynurenine 3-hydroxylase</fullName>
    </alternativeName>
</protein>
<evidence type="ECO:0000256" key="12">
    <source>
        <dbReference type="SAM" id="Phobius"/>
    </source>
</evidence>
<dbReference type="GO" id="GO:0019805">
    <property type="term" value="P:quinolinate biosynthetic process"/>
    <property type="evidence" value="ECO:0007669"/>
    <property type="project" value="UniProtKB-UniRule"/>
</dbReference>
<dbReference type="InterPro" id="IPR036188">
    <property type="entry name" value="FAD/NAD-bd_sf"/>
</dbReference>
<dbReference type="GO" id="GO:0071949">
    <property type="term" value="F:FAD binding"/>
    <property type="evidence" value="ECO:0007669"/>
    <property type="project" value="InterPro"/>
</dbReference>
<reference evidence="14 15" key="1">
    <citation type="submission" date="2015-03" db="EMBL/GenBank/DDBJ databases">
        <authorList>
            <person name="Radwan O."/>
            <person name="Al-Naeli F.A."/>
            <person name="Rendon G.A."/>
            <person name="Fields C."/>
        </authorList>
    </citation>
    <scope>NUCLEOTIDE SEQUENCE [LARGE SCALE GENOMIC DNA]</scope>
    <source>
        <strain evidence="14">CR-DP1</strain>
    </source>
</reference>
<evidence type="ECO:0000256" key="2">
    <source>
        <dbReference type="ARBA" id="ARBA00022630"/>
    </source>
</evidence>
<dbReference type="PRINTS" id="PR00420">
    <property type="entry name" value="RNGMNOXGNASE"/>
</dbReference>
<evidence type="ECO:0000256" key="4">
    <source>
        <dbReference type="ARBA" id="ARBA00022787"/>
    </source>
</evidence>
<evidence type="ECO:0000256" key="7">
    <source>
        <dbReference type="ARBA" id="ARBA00023002"/>
    </source>
</evidence>
<keyword evidence="7 11" id="KW-0560">Oxidoreductase</keyword>
<keyword evidence="12" id="KW-1133">Transmembrane helix</keyword>
<dbReference type="GO" id="GO:0004502">
    <property type="term" value="F:kynurenine 3-monooxygenase activity"/>
    <property type="evidence" value="ECO:0007669"/>
    <property type="project" value="UniProtKB-UniRule"/>
</dbReference>
<keyword evidence="8 11" id="KW-0503">Monooxygenase</keyword>
<comment type="similarity">
    <text evidence="11">Belongs to the aromatic-ring hydroxylase family. KMO subfamily.</text>
</comment>
<evidence type="ECO:0000313" key="14">
    <source>
        <dbReference type="EMBL" id="KKA26788.1"/>
    </source>
</evidence>
<name>A0A0F4ZAA9_9PEZI</name>
<keyword evidence="15" id="KW-1185">Reference proteome</keyword>
<keyword evidence="3 11" id="KW-0662">Pyridine nucleotide biosynthesis</keyword>
<keyword evidence="12" id="KW-0812">Transmembrane</keyword>
<evidence type="ECO:0000256" key="8">
    <source>
        <dbReference type="ARBA" id="ARBA00023033"/>
    </source>
</evidence>